<reference evidence="1 2" key="2">
    <citation type="journal article" date="2022" name="Mol. Ecol. Resour.">
        <title>The genomes of chicory, endive, great burdock and yacon provide insights into Asteraceae paleo-polyploidization history and plant inulin production.</title>
        <authorList>
            <person name="Fan W."/>
            <person name="Wang S."/>
            <person name="Wang H."/>
            <person name="Wang A."/>
            <person name="Jiang F."/>
            <person name="Liu H."/>
            <person name="Zhao H."/>
            <person name="Xu D."/>
            <person name="Zhang Y."/>
        </authorList>
    </citation>
    <scope>NUCLEOTIDE SEQUENCE [LARGE SCALE GENOMIC DNA]</scope>
    <source>
        <strain evidence="2">cv. Yunnan</strain>
        <tissue evidence="1">Leaves</tissue>
    </source>
</reference>
<keyword evidence="2" id="KW-1185">Reference proteome</keyword>
<dbReference type="Proteomes" id="UP001056120">
    <property type="component" value="Linkage Group LG11"/>
</dbReference>
<accession>A0ACB9HRM1</accession>
<reference evidence="2" key="1">
    <citation type="journal article" date="2022" name="Mol. Ecol. Resour.">
        <title>The genomes of chicory, endive, great burdock and yacon provide insights into Asteraceae palaeo-polyploidization history and plant inulin production.</title>
        <authorList>
            <person name="Fan W."/>
            <person name="Wang S."/>
            <person name="Wang H."/>
            <person name="Wang A."/>
            <person name="Jiang F."/>
            <person name="Liu H."/>
            <person name="Zhao H."/>
            <person name="Xu D."/>
            <person name="Zhang Y."/>
        </authorList>
    </citation>
    <scope>NUCLEOTIDE SEQUENCE [LARGE SCALE GENOMIC DNA]</scope>
    <source>
        <strain evidence="2">cv. Yunnan</strain>
    </source>
</reference>
<comment type="caution">
    <text evidence="1">The sequence shown here is derived from an EMBL/GenBank/DDBJ whole genome shotgun (WGS) entry which is preliminary data.</text>
</comment>
<proteinExistence type="predicted"/>
<evidence type="ECO:0000313" key="1">
    <source>
        <dbReference type="EMBL" id="KAI3797905.1"/>
    </source>
</evidence>
<sequence length="118" mass="12969">MDSLGRSCCRLRIGRGEYHHVTGYKLASERGVVRYDEARLVPRNRSGGKREAPTGANARSVLEAAACSRSGGRKKYDVIDQGPHSRPVRPAHFVSSKLNLQLAVNSDVVIPIYGFLFS</sequence>
<protein>
    <submittedName>
        <fullName evidence="1">Uncharacterized protein</fullName>
    </submittedName>
</protein>
<dbReference type="EMBL" id="CM042028">
    <property type="protein sequence ID" value="KAI3797905.1"/>
    <property type="molecule type" value="Genomic_DNA"/>
</dbReference>
<organism evidence="1 2">
    <name type="scientific">Smallanthus sonchifolius</name>
    <dbReference type="NCBI Taxonomy" id="185202"/>
    <lineage>
        <taxon>Eukaryota</taxon>
        <taxon>Viridiplantae</taxon>
        <taxon>Streptophyta</taxon>
        <taxon>Embryophyta</taxon>
        <taxon>Tracheophyta</taxon>
        <taxon>Spermatophyta</taxon>
        <taxon>Magnoliopsida</taxon>
        <taxon>eudicotyledons</taxon>
        <taxon>Gunneridae</taxon>
        <taxon>Pentapetalae</taxon>
        <taxon>asterids</taxon>
        <taxon>campanulids</taxon>
        <taxon>Asterales</taxon>
        <taxon>Asteraceae</taxon>
        <taxon>Asteroideae</taxon>
        <taxon>Heliantheae alliance</taxon>
        <taxon>Millerieae</taxon>
        <taxon>Smallanthus</taxon>
    </lineage>
</organism>
<gene>
    <name evidence="1" type="ORF">L1987_33169</name>
</gene>
<name>A0ACB9HRM1_9ASTR</name>
<evidence type="ECO:0000313" key="2">
    <source>
        <dbReference type="Proteomes" id="UP001056120"/>
    </source>
</evidence>